<gene>
    <name evidence="2" type="ORF">AS203_09945</name>
</gene>
<protein>
    <recommendedName>
        <fullName evidence="4">DUF4878 domain-containing protein</fullName>
    </recommendedName>
</protein>
<evidence type="ECO:0000313" key="3">
    <source>
        <dbReference type="Proteomes" id="UP000056252"/>
    </source>
</evidence>
<proteinExistence type="predicted"/>
<accession>A0A0S2KM58</accession>
<evidence type="ECO:0000256" key="1">
    <source>
        <dbReference type="SAM" id="SignalP"/>
    </source>
</evidence>
<sequence>MRKSAVYLLLLSFLVMAAVSSCGKKEKSVKQLEDEFLVQPKDSFNTTDTAEVKKLVDEFIYRLNRKDIKAAVSMLSFLDGDSIISLPKDLARRQARTLMNVQGVRYTVERLVFDQEKDNIVKVNIVLFEKKADDPRPNTTALYLKPIRRDGKWYLTTVDNMTDTNNLGGTKIQN</sequence>
<keyword evidence="3" id="KW-1185">Reference proteome</keyword>
<feature type="chain" id="PRO_5006601924" description="DUF4878 domain-containing protein" evidence="1">
    <location>
        <begin position="18"/>
        <end position="174"/>
    </location>
</feature>
<reference evidence="3" key="1">
    <citation type="submission" date="2015-11" db="EMBL/GenBank/DDBJ databases">
        <authorList>
            <person name="Holder M.E."/>
            <person name="Ajami N.J."/>
            <person name="Petrosino J.F."/>
        </authorList>
    </citation>
    <scope>NUCLEOTIDE SEQUENCE [LARGE SCALE GENOMIC DNA]</scope>
    <source>
        <strain evidence="3">F0113</strain>
    </source>
</reference>
<dbReference type="EMBL" id="CP013195">
    <property type="protein sequence ID" value="ALO49372.1"/>
    <property type="molecule type" value="Genomic_DNA"/>
</dbReference>
<dbReference type="KEGG" id="peo:AS203_09945"/>
<dbReference type="PROSITE" id="PS51257">
    <property type="entry name" value="PROKAR_LIPOPROTEIN"/>
    <property type="match status" value="1"/>
</dbReference>
<dbReference type="RefSeq" id="WP_025065277.1">
    <property type="nucleotide sequence ID" value="NZ_CP013195.1"/>
</dbReference>
<organism evidence="2 3">
    <name type="scientific">Hoylesella enoeca</name>
    <dbReference type="NCBI Taxonomy" id="76123"/>
    <lineage>
        <taxon>Bacteria</taxon>
        <taxon>Pseudomonadati</taxon>
        <taxon>Bacteroidota</taxon>
        <taxon>Bacteroidia</taxon>
        <taxon>Bacteroidales</taxon>
        <taxon>Prevotellaceae</taxon>
        <taxon>Hoylesella</taxon>
    </lineage>
</organism>
<feature type="signal peptide" evidence="1">
    <location>
        <begin position="1"/>
        <end position="17"/>
    </location>
</feature>
<evidence type="ECO:0008006" key="4">
    <source>
        <dbReference type="Google" id="ProtNLM"/>
    </source>
</evidence>
<evidence type="ECO:0000313" key="2">
    <source>
        <dbReference type="EMBL" id="ALO49372.1"/>
    </source>
</evidence>
<keyword evidence="1" id="KW-0732">Signal</keyword>
<dbReference type="AlphaFoldDB" id="A0A0S2KM58"/>
<dbReference type="Proteomes" id="UP000056252">
    <property type="component" value="Chromosome"/>
</dbReference>
<dbReference type="OrthoDB" id="1050203at2"/>
<name>A0A0S2KM58_9BACT</name>
<dbReference type="STRING" id="76123.AS203_09945"/>